<dbReference type="PANTHER" id="PTHR12468">
    <property type="entry name" value="GPI MANNOSYLTRANSFERASE 2"/>
    <property type="match status" value="1"/>
</dbReference>
<evidence type="ECO:0000256" key="4">
    <source>
        <dbReference type="ARBA" id="ARBA00013795"/>
    </source>
</evidence>
<keyword evidence="10 12" id="KW-1133">Transmembrane helix</keyword>
<comment type="caution">
    <text evidence="12">Lacks conserved residue(s) required for the propagation of feature annotation.</text>
</comment>
<keyword evidence="8 12" id="KW-0812">Transmembrane</keyword>
<feature type="transmembrane region" description="Helical" evidence="12">
    <location>
        <begin position="295"/>
        <end position="316"/>
    </location>
</feature>
<evidence type="ECO:0000256" key="9">
    <source>
        <dbReference type="ARBA" id="ARBA00022824"/>
    </source>
</evidence>
<gene>
    <name evidence="13" type="primary">GPI18</name>
    <name evidence="13" type="ORF">CFD26_104467</name>
</gene>
<dbReference type="GO" id="GO:0000009">
    <property type="term" value="F:alpha-1,6-mannosyltransferase activity"/>
    <property type="evidence" value="ECO:0007669"/>
    <property type="project" value="InterPro"/>
</dbReference>
<evidence type="ECO:0000256" key="10">
    <source>
        <dbReference type="ARBA" id="ARBA00022989"/>
    </source>
</evidence>
<dbReference type="Proteomes" id="UP000215289">
    <property type="component" value="Unassembled WGS sequence"/>
</dbReference>
<keyword evidence="11 12" id="KW-0472">Membrane</keyword>
<dbReference type="EC" id="2.4.1.-" evidence="12"/>
<comment type="pathway">
    <text evidence="2 12">Glycolipid biosynthesis; glycosylphosphatidylinositol-anchor biosynthesis.</text>
</comment>
<evidence type="ECO:0000256" key="1">
    <source>
        <dbReference type="ARBA" id="ARBA00004477"/>
    </source>
</evidence>
<dbReference type="AlphaFoldDB" id="A0A397HWP9"/>
<dbReference type="STRING" id="1245748.A0A397HWP9"/>
<keyword evidence="5 12" id="KW-0337">GPI-anchor biosynthesis</keyword>
<keyword evidence="7 12" id="KW-0808">Transferase</keyword>
<dbReference type="GO" id="GO:0006506">
    <property type="term" value="P:GPI anchor biosynthetic process"/>
    <property type="evidence" value="ECO:0007669"/>
    <property type="project" value="UniProtKB-UniPathway"/>
</dbReference>
<keyword evidence="14" id="KW-1185">Reference proteome</keyword>
<proteinExistence type="inferred from homology"/>
<evidence type="ECO:0000256" key="3">
    <source>
        <dbReference type="ARBA" id="ARBA00008698"/>
    </source>
</evidence>
<sequence length="319" mass="34690">MCGQYSLDQLSINVFGGDTPKQQTLCFLSAALHIISPAGAFLSAPYGEALFSLLSISGFYLYSSSILDDGANKRVSRDLKLLTAAVLISAATAVRSNGILGGILFAYDALLQLRQILSRGLSWEVVSRLAVIVLGGSLVALGMVVPQYIAFNAFCMTPNGPRPWCGWTIPSIYRFVQEQYWNVGFLRYWVVPNIPLFLLAMPMLALLLRSALWAWRLPLITKNAANAAPAKATGLLPRLAIIEALLALLAFTSYHVQIINRLSSGYPLWYWHLAAELVSDLGDSQPTNKSTSMPAVAIQAMMSYGLIQAVLFGSFLPPA</sequence>
<dbReference type="GO" id="GO:0005789">
    <property type="term" value="C:endoplasmic reticulum membrane"/>
    <property type="evidence" value="ECO:0007669"/>
    <property type="project" value="UniProtKB-SubCell"/>
</dbReference>
<evidence type="ECO:0000256" key="5">
    <source>
        <dbReference type="ARBA" id="ARBA00022502"/>
    </source>
</evidence>
<evidence type="ECO:0000256" key="8">
    <source>
        <dbReference type="ARBA" id="ARBA00022692"/>
    </source>
</evidence>
<accession>A0A397HWP9</accession>
<dbReference type="Pfam" id="PF04188">
    <property type="entry name" value="Mannosyl_trans2"/>
    <property type="match status" value="1"/>
</dbReference>
<keyword evidence="9 12" id="KW-0256">Endoplasmic reticulum</keyword>
<dbReference type="GO" id="GO:0004376">
    <property type="term" value="F:GPI mannosyltransferase activity"/>
    <property type="evidence" value="ECO:0007669"/>
    <property type="project" value="InterPro"/>
</dbReference>
<feature type="transmembrane region" description="Helical" evidence="12">
    <location>
        <begin position="196"/>
        <end position="215"/>
    </location>
</feature>
<evidence type="ECO:0000313" key="13">
    <source>
        <dbReference type="EMBL" id="RLM00771.1"/>
    </source>
</evidence>
<comment type="function">
    <text evidence="12">Mannosyltransferase involved in glycosylphosphatidylinositol-anchor biosynthesis.</text>
</comment>
<evidence type="ECO:0000256" key="6">
    <source>
        <dbReference type="ARBA" id="ARBA00022676"/>
    </source>
</evidence>
<evidence type="ECO:0000256" key="7">
    <source>
        <dbReference type="ARBA" id="ARBA00022679"/>
    </source>
</evidence>
<comment type="similarity">
    <text evidence="3 12">Belongs to the PIGV family.</text>
</comment>
<reference evidence="13 14" key="1">
    <citation type="submission" date="2018-08" db="EMBL/GenBank/DDBJ databases">
        <title>Draft genome sequences of two Aspergillus turcosus clinical strains isolated from bronchoalveolar lavage fluid: one azole-susceptible and the other azole-resistant.</title>
        <authorList>
            <person name="Parent-Michaud M."/>
            <person name="Dufresne P.J."/>
            <person name="Fournier E."/>
            <person name="Martineau C."/>
            <person name="Moreira S."/>
            <person name="Perkins V."/>
            <person name="De Repentigny L."/>
            <person name="Dufresne S.F."/>
        </authorList>
    </citation>
    <scope>NUCLEOTIDE SEQUENCE [LARGE SCALE GENOMIC DNA]</scope>
    <source>
        <strain evidence="13">HMR AF 1038</strain>
    </source>
</reference>
<comment type="subcellular location">
    <subcellularLocation>
        <location evidence="1 12">Endoplasmic reticulum membrane</location>
        <topology evidence="1 12">Multi-pass membrane protein</topology>
    </subcellularLocation>
</comment>
<dbReference type="OrthoDB" id="10252502at2759"/>
<dbReference type="PANTHER" id="PTHR12468:SF2">
    <property type="entry name" value="GPI MANNOSYLTRANSFERASE 2"/>
    <property type="match status" value="1"/>
</dbReference>
<protein>
    <recommendedName>
        <fullName evidence="4 12">GPI mannosyltransferase 2</fullName>
        <ecNumber evidence="12">2.4.1.-</ecNumber>
    </recommendedName>
</protein>
<feature type="transmembrane region" description="Helical" evidence="12">
    <location>
        <begin position="235"/>
        <end position="254"/>
    </location>
</feature>
<dbReference type="EMBL" id="NIDN02000011">
    <property type="protein sequence ID" value="RLM00771.1"/>
    <property type="molecule type" value="Genomic_DNA"/>
</dbReference>
<evidence type="ECO:0000313" key="14">
    <source>
        <dbReference type="Proteomes" id="UP000215289"/>
    </source>
</evidence>
<feature type="transmembrane region" description="Helical" evidence="12">
    <location>
        <begin position="125"/>
        <end position="145"/>
    </location>
</feature>
<dbReference type="GO" id="GO:0031501">
    <property type="term" value="C:mannosyltransferase complex"/>
    <property type="evidence" value="ECO:0007669"/>
    <property type="project" value="TreeGrafter"/>
</dbReference>
<keyword evidence="6 12" id="KW-0328">Glycosyltransferase</keyword>
<dbReference type="UniPathway" id="UPA00196"/>
<name>A0A397HWP9_9EURO</name>
<evidence type="ECO:0000256" key="12">
    <source>
        <dbReference type="RuleBase" id="RU363112"/>
    </source>
</evidence>
<evidence type="ECO:0000256" key="11">
    <source>
        <dbReference type="ARBA" id="ARBA00023136"/>
    </source>
</evidence>
<comment type="caution">
    <text evidence="13">The sequence shown here is derived from an EMBL/GenBank/DDBJ whole genome shotgun (WGS) entry which is preliminary data.</text>
</comment>
<dbReference type="InterPro" id="IPR007315">
    <property type="entry name" value="PIG-V/Gpi18"/>
</dbReference>
<evidence type="ECO:0000256" key="2">
    <source>
        <dbReference type="ARBA" id="ARBA00004687"/>
    </source>
</evidence>
<organism evidence="13 14">
    <name type="scientific">Aspergillus turcosus</name>
    <dbReference type="NCBI Taxonomy" id="1245748"/>
    <lineage>
        <taxon>Eukaryota</taxon>
        <taxon>Fungi</taxon>
        <taxon>Dikarya</taxon>
        <taxon>Ascomycota</taxon>
        <taxon>Pezizomycotina</taxon>
        <taxon>Eurotiomycetes</taxon>
        <taxon>Eurotiomycetidae</taxon>
        <taxon>Eurotiales</taxon>
        <taxon>Aspergillaceae</taxon>
        <taxon>Aspergillus</taxon>
        <taxon>Aspergillus subgen. Fumigati</taxon>
    </lineage>
</organism>